<evidence type="ECO:0000256" key="7">
    <source>
        <dbReference type="SAM" id="MobiDB-lite"/>
    </source>
</evidence>
<feature type="compositionally biased region" description="Basic and acidic residues" evidence="7">
    <location>
        <begin position="225"/>
        <end position="236"/>
    </location>
</feature>
<dbReference type="FunFam" id="2.60.260.20:FF:000003">
    <property type="entry name" value="DnaJ subfamily A member 2"/>
    <property type="match status" value="1"/>
</dbReference>
<name>M3Z3I9_MUSPF</name>
<dbReference type="AlphaFoldDB" id="M3Z3I9"/>
<feature type="region of interest" description="Disordered" evidence="7">
    <location>
        <begin position="208"/>
        <end position="255"/>
    </location>
</feature>
<evidence type="ECO:0000256" key="2">
    <source>
        <dbReference type="ARBA" id="ARBA00022737"/>
    </source>
</evidence>
<dbReference type="Ensembl" id="ENSMPUT00000018417.1">
    <property type="protein sequence ID" value="ENSMPUP00000018151.1"/>
    <property type="gene ID" value="ENSMPUG00000018265.1"/>
</dbReference>
<evidence type="ECO:0000256" key="5">
    <source>
        <dbReference type="ARBA" id="ARBA00023186"/>
    </source>
</evidence>
<evidence type="ECO:0000256" key="4">
    <source>
        <dbReference type="ARBA" id="ARBA00022833"/>
    </source>
</evidence>
<dbReference type="GO" id="GO:0008270">
    <property type="term" value="F:zinc ion binding"/>
    <property type="evidence" value="ECO:0007669"/>
    <property type="project" value="UniProtKB-KW"/>
</dbReference>
<dbReference type="STRING" id="9669.ENSMPUP00000018151"/>
<dbReference type="eggNOG" id="KOG0712">
    <property type="taxonomic scope" value="Eukaryota"/>
</dbReference>
<dbReference type="GO" id="GO:0051082">
    <property type="term" value="F:unfolded protein binding"/>
    <property type="evidence" value="ECO:0007669"/>
    <property type="project" value="InterPro"/>
</dbReference>
<evidence type="ECO:0000256" key="6">
    <source>
        <dbReference type="ARBA" id="ARBA00023289"/>
    </source>
</evidence>
<evidence type="ECO:0000259" key="8">
    <source>
        <dbReference type="Pfam" id="PF01556"/>
    </source>
</evidence>
<dbReference type="SUPFAM" id="SSF49493">
    <property type="entry name" value="HSP40/DnaJ peptide-binding domain"/>
    <property type="match status" value="2"/>
</dbReference>
<dbReference type="GO" id="GO:0030544">
    <property type="term" value="F:Hsp70 protein binding"/>
    <property type="evidence" value="ECO:0007669"/>
    <property type="project" value="InterPro"/>
</dbReference>
<reference evidence="9" key="1">
    <citation type="submission" date="2024-06" db="UniProtKB">
        <authorList>
            <consortium name="Ensembl"/>
        </authorList>
    </citation>
    <scope>IDENTIFICATION</scope>
</reference>
<keyword evidence="1" id="KW-0479">Metal-binding</keyword>
<dbReference type="GO" id="GO:0006457">
    <property type="term" value="P:protein folding"/>
    <property type="evidence" value="ECO:0007669"/>
    <property type="project" value="InterPro"/>
</dbReference>
<dbReference type="InterPro" id="IPR008971">
    <property type="entry name" value="HSP40/DnaJ_pept-bd"/>
</dbReference>
<dbReference type="InterPro" id="IPR001305">
    <property type="entry name" value="HSP_DnaJ_Cys-rich_dom"/>
</dbReference>
<dbReference type="SUPFAM" id="SSF57938">
    <property type="entry name" value="DnaJ/Hsp40 cysteine-rich domain"/>
    <property type="match status" value="1"/>
</dbReference>
<keyword evidence="3" id="KW-0863">Zinc-finger</keyword>
<dbReference type="Gene3D" id="2.60.260.20">
    <property type="entry name" value="Urease metallochaperone UreE, N-terminal domain"/>
    <property type="match status" value="2"/>
</dbReference>
<dbReference type="EMBL" id="AEYP01005506">
    <property type="status" value="NOT_ANNOTATED_CDS"/>
    <property type="molecule type" value="Genomic_DNA"/>
</dbReference>
<organism evidence="9">
    <name type="scientific">Mustela putorius furo</name>
    <name type="common">European domestic ferret</name>
    <name type="synonym">Mustela furo</name>
    <dbReference type="NCBI Taxonomy" id="9669"/>
    <lineage>
        <taxon>Eukaryota</taxon>
        <taxon>Metazoa</taxon>
        <taxon>Chordata</taxon>
        <taxon>Craniata</taxon>
        <taxon>Vertebrata</taxon>
        <taxon>Euteleostomi</taxon>
        <taxon>Mammalia</taxon>
        <taxon>Eutheria</taxon>
        <taxon>Laurasiatheria</taxon>
        <taxon>Carnivora</taxon>
        <taxon>Caniformia</taxon>
        <taxon>Musteloidea</taxon>
        <taxon>Mustelidae</taxon>
        <taxon>Mustelinae</taxon>
        <taxon>Mustela</taxon>
    </lineage>
</organism>
<dbReference type="InterPro" id="IPR036410">
    <property type="entry name" value="HSP_DnaJ_Cys-rich_dom_sf"/>
</dbReference>
<keyword evidence="6" id="KW-0449">Lipoprotein</keyword>
<dbReference type="CDD" id="cd10719">
    <property type="entry name" value="DnaJ_zf"/>
    <property type="match status" value="1"/>
</dbReference>
<keyword evidence="5" id="KW-0143">Chaperone</keyword>
<proteinExistence type="predicted"/>
<dbReference type="PANTHER" id="PTHR43888">
    <property type="entry name" value="DNAJ-LIKE-2, ISOFORM A-RELATED"/>
    <property type="match status" value="1"/>
</dbReference>
<dbReference type="GeneTree" id="ENSGT00940000153558"/>
<dbReference type="Pfam" id="PF01556">
    <property type="entry name" value="DnaJ_C"/>
    <property type="match status" value="1"/>
</dbReference>
<evidence type="ECO:0000256" key="1">
    <source>
        <dbReference type="ARBA" id="ARBA00022723"/>
    </source>
</evidence>
<protein>
    <recommendedName>
        <fullName evidence="8">Chaperone DnaJ C-terminal domain-containing protein</fullName>
    </recommendedName>
</protein>
<dbReference type="InterPro" id="IPR044713">
    <property type="entry name" value="DNJA1/2-like"/>
</dbReference>
<dbReference type="HOGENOM" id="CLU_017633_10_3_1"/>
<feature type="domain" description="Chaperone DnaJ C-terminal" evidence="8">
    <location>
        <begin position="65"/>
        <end position="187"/>
    </location>
</feature>
<sequence length="255" mass="28695">NVIRAKCEGQGGKEGGVEECCPRRRIHQRGPGMIQQTQSVCMVCQGHAEPISPKGRCKSCNGRKIVGEKILEVHIDKGMKDGQKITFYGEGDNNQDDIIIVLDQKDYAVFTWQGEDFTMCADIQLVEAQCSFQKPISTLDNGAILLTSPLGQIVKHGDIKSVNEGMPVYHRPWEKSWLIIKFQVTFPRNGCLPPDKLSLLEKLLPEREEMEETGEMDQVGPVDFDPNRERWSHYSEEASEDNENHPQGGIQDQIS</sequence>
<keyword evidence="4" id="KW-0862">Zinc</keyword>
<keyword evidence="6" id="KW-0636">Prenylation</keyword>
<accession>M3Z3I9</accession>
<dbReference type="InParanoid" id="M3Z3I9"/>
<keyword evidence="2" id="KW-0677">Repeat</keyword>
<evidence type="ECO:0000256" key="3">
    <source>
        <dbReference type="ARBA" id="ARBA00022771"/>
    </source>
</evidence>
<evidence type="ECO:0000313" key="9">
    <source>
        <dbReference type="Ensembl" id="ENSMPUP00000018151.1"/>
    </source>
</evidence>
<dbReference type="InterPro" id="IPR002939">
    <property type="entry name" value="DnaJ_C"/>
</dbReference>